<feature type="domain" description="Pyrroline-5-carboxylate reductase dimerisation" evidence="4">
    <location>
        <begin position="160"/>
        <end position="252"/>
    </location>
</feature>
<gene>
    <name evidence="5" type="ORF">BJF93_05620</name>
</gene>
<feature type="binding site" evidence="2">
    <location>
        <position position="54"/>
    </location>
    <ligand>
        <name>NADPH</name>
        <dbReference type="ChEBI" id="CHEBI:57783"/>
    </ligand>
</feature>
<protein>
    <submittedName>
        <fullName evidence="5">Pyrroline-5-carboxylate reductase</fullName>
    </submittedName>
</protein>
<evidence type="ECO:0000256" key="2">
    <source>
        <dbReference type="PIRSR" id="PIRSR000193-1"/>
    </source>
</evidence>
<evidence type="ECO:0000259" key="3">
    <source>
        <dbReference type="Pfam" id="PF03807"/>
    </source>
</evidence>
<dbReference type="InterPro" id="IPR000304">
    <property type="entry name" value="Pyrroline-COOH_reductase"/>
</dbReference>
<dbReference type="GO" id="GO:0055129">
    <property type="term" value="P:L-proline biosynthetic process"/>
    <property type="evidence" value="ECO:0007669"/>
    <property type="project" value="TreeGrafter"/>
</dbReference>
<dbReference type="InterPro" id="IPR028939">
    <property type="entry name" value="P5C_Rdtase_cat_N"/>
</dbReference>
<feature type="binding site" evidence="2">
    <location>
        <begin position="68"/>
        <end position="71"/>
    </location>
    <ligand>
        <name>NADP(+)</name>
        <dbReference type="ChEBI" id="CHEBI:58349"/>
    </ligand>
</feature>
<sequence length="262" mass="28197">MKLGFVGTGAITEAIVTGLCGEDESITVTLSPRNADRAAALAARFASVAVAADNQAVIEAGKDIVFLAIRPQIAEAVLRPLHFRQRQKVVSLIAATDRQTLLEWIGAEVELTQAIPLPFVAERKGVTALYPPDEAVSSLFDRLGRAIACESREDYDLLAAASALMGTYFGMMEHLTGWLTEKGMAQEKARAYLAPLFASLAQTASQSDLPLDELRAEFSTRGGLNEQVFRDFEQKGGTAALTAAMDRVLTRIETGVIPQDQA</sequence>
<dbReference type="Gene3D" id="1.10.3730.10">
    <property type="entry name" value="ProC C-terminal domain-like"/>
    <property type="match status" value="1"/>
</dbReference>
<organism evidence="5 6">
    <name type="scientific">Xaviernesmea oryzae</name>
    <dbReference type="NCBI Taxonomy" id="464029"/>
    <lineage>
        <taxon>Bacteria</taxon>
        <taxon>Pseudomonadati</taxon>
        <taxon>Pseudomonadota</taxon>
        <taxon>Alphaproteobacteria</taxon>
        <taxon>Hyphomicrobiales</taxon>
        <taxon>Rhizobiaceae</taxon>
        <taxon>Rhizobium/Agrobacterium group</taxon>
        <taxon>Xaviernesmea</taxon>
    </lineage>
</organism>
<dbReference type="Pfam" id="PF03807">
    <property type="entry name" value="F420_oxidored"/>
    <property type="match status" value="1"/>
</dbReference>
<keyword evidence="6" id="KW-1185">Reference proteome</keyword>
<dbReference type="PANTHER" id="PTHR11645:SF13">
    <property type="entry name" value="PYRROLINE-5-CARBOXYLATE REDUCTASE CATALYTIC N-TERMINAL DOMAIN-CONTAINING PROTEIN"/>
    <property type="match status" value="1"/>
</dbReference>
<keyword evidence="2" id="KW-0521">NADP</keyword>
<comment type="similarity">
    <text evidence="1">Belongs to the pyrroline-5-carboxylate reductase family.</text>
</comment>
<dbReference type="SUPFAM" id="SSF48179">
    <property type="entry name" value="6-phosphogluconate dehydrogenase C-terminal domain-like"/>
    <property type="match status" value="1"/>
</dbReference>
<evidence type="ECO:0000259" key="4">
    <source>
        <dbReference type="Pfam" id="PF14748"/>
    </source>
</evidence>
<evidence type="ECO:0000313" key="6">
    <source>
        <dbReference type="Proteomes" id="UP000186364"/>
    </source>
</evidence>
<dbReference type="InterPro" id="IPR008927">
    <property type="entry name" value="6-PGluconate_DH-like_C_sf"/>
</dbReference>
<dbReference type="PIRSF" id="PIRSF000193">
    <property type="entry name" value="Pyrrol-5-carb_rd"/>
    <property type="match status" value="1"/>
</dbReference>
<comment type="caution">
    <text evidence="5">The sequence shown here is derived from an EMBL/GenBank/DDBJ whole genome shotgun (WGS) entry which is preliminary data.</text>
</comment>
<accession>A0A1Q9ART0</accession>
<dbReference type="Pfam" id="PF14748">
    <property type="entry name" value="P5CR_dimer"/>
    <property type="match status" value="1"/>
</dbReference>
<dbReference type="InterPro" id="IPR029036">
    <property type="entry name" value="P5CR_dimer"/>
</dbReference>
<feature type="domain" description="Pyrroline-5-carboxylate reductase catalytic N-terminal" evidence="3">
    <location>
        <begin position="2"/>
        <end position="94"/>
    </location>
</feature>
<dbReference type="Gene3D" id="3.40.50.720">
    <property type="entry name" value="NAD(P)-binding Rossmann-like Domain"/>
    <property type="match status" value="1"/>
</dbReference>
<dbReference type="GO" id="GO:0004735">
    <property type="term" value="F:pyrroline-5-carboxylate reductase activity"/>
    <property type="evidence" value="ECO:0007669"/>
    <property type="project" value="InterPro"/>
</dbReference>
<reference evidence="5 6" key="1">
    <citation type="submission" date="2016-09" db="EMBL/GenBank/DDBJ databases">
        <title>Rhizobium sp. nov., a novel species isolated from the rice rhizosphere.</title>
        <authorList>
            <person name="Zhao J."/>
            <person name="Zhang X."/>
        </authorList>
    </citation>
    <scope>NUCLEOTIDE SEQUENCE [LARGE SCALE GENOMIC DNA]</scope>
    <source>
        <strain evidence="5 6">1.7048</strain>
    </source>
</reference>
<proteinExistence type="inferred from homology"/>
<dbReference type="OrthoDB" id="9805754at2"/>
<dbReference type="SUPFAM" id="SSF51735">
    <property type="entry name" value="NAD(P)-binding Rossmann-fold domains"/>
    <property type="match status" value="1"/>
</dbReference>
<name>A0A1Q9ART0_9HYPH</name>
<dbReference type="EMBL" id="MKIP01000058">
    <property type="protein sequence ID" value="OLP58110.1"/>
    <property type="molecule type" value="Genomic_DNA"/>
</dbReference>
<dbReference type="Proteomes" id="UP000186364">
    <property type="component" value="Unassembled WGS sequence"/>
</dbReference>
<evidence type="ECO:0000313" key="5">
    <source>
        <dbReference type="EMBL" id="OLP58110.1"/>
    </source>
</evidence>
<dbReference type="InterPro" id="IPR036291">
    <property type="entry name" value="NAD(P)-bd_dom_sf"/>
</dbReference>
<dbReference type="NCBIfam" id="NF005063">
    <property type="entry name" value="PRK06476.1"/>
    <property type="match status" value="1"/>
</dbReference>
<dbReference type="AlphaFoldDB" id="A0A1Q9ART0"/>
<dbReference type="RefSeq" id="WP_075629318.1">
    <property type="nucleotide sequence ID" value="NZ_FOAM01000013.1"/>
</dbReference>
<dbReference type="PANTHER" id="PTHR11645">
    <property type="entry name" value="PYRROLINE-5-CARBOXYLATE REDUCTASE"/>
    <property type="match status" value="1"/>
</dbReference>
<evidence type="ECO:0000256" key="1">
    <source>
        <dbReference type="ARBA" id="ARBA00005525"/>
    </source>
</evidence>